<evidence type="ECO:0000313" key="6">
    <source>
        <dbReference type="Proteomes" id="UP000260828"/>
    </source>
</evidence>
<evidence type="ECO:0000256" key="1">
    <source>
        <dbReference type="ARBA" id="ARBA00004196"/>
    </source>
</evidence>
<dbReference type="AlphaFoldDB" id="A0A3E3II71"/>
<feature type="compositionally biased region" description="Acidic residues" evidence="2">
    <location>
        <begin position="49"/>
        <end position="65"/>
    </location>
</feature>
<dbReference type="InterPro" id="IPR025997">
    <property type="entry name" value="SBP_2_dom"/>
</dbReference>
<dbReference type="GO" id="GO:0030246">
    <property type="term" value="F:carbohydrate binding"/>
    <property type="evidence" value="ECO:0007669"/>
    <property type="project" value="TreeGrafter"/>
</dbReference>
<evidence type="ECO:0000256" key="3">
    <source>
        <dbReference type="SAM" id="SignalP"/>
    </source>
</evidence>
<evidence type="ECO:0000256" key="2">
    <source>
        <dbReference type="SAM" id="MobiDB-lite"/>
    </source>
</evidence>
<feature type="chain" id="PRO_5039532388" evidence="3">
    <location>
        <begin position="23"/>
        <end position="386"/>
    </location>
</feature>
<dbReference type="EMBL" id="QVME01000007">
    <property type="protein sequence ID" value="RGE66763.1"/>
    <property type="molecule type" value="Genomic_DNA"/>
</dbReference>
<dbReference type="Gene3D" id="3.40.50.2300">
    <property type="match status" value="2"/>
</dbReference>
<reference evidence="5 6" key="1">
    <citation type="submission" date="2018-08" db="EMBL/GenBank/DDBJ databases">
        <title>A genome reference for cultivated species of the human gut microbiota.</title>
        <authorList>
            <person name="Zou Y."/>
            <person name="Xue W."/>
            <person name="Luo G."/>
        </authorList>
    </citation>
    <scope>NUCLEOTIDE SEQUENCE [LARGE SCALE GENOMIC DNA]</scope>
    <source>
        <strain evidence="5 6">TF05-12AC</strain>
    </source>
</reference>
<evidence type="ECO:0000313" key="5">
    <source>
        <dbReference type="EMBL" id="RGE66763.1"/>
    </source>
</evidence>
<proteinExistence type="predicted"/>
<sequence>MMKKILALTLALCMLFTSMVGCSSGSDTTAAGTGSNTSTEAGTTQPDTGDAEASEEPTETNDDPTADLQVSEDAPTYVMVSKTLSDPVFIDMYIGFREFCESIGANCMYRGSDEPTAEKEIEIITQLMAQGVDGLAVIAADFDALEPVLTQAMGQGIAVVTFDSAANPDSRQLHVEQASIDLVGRDQMKSALEIIGGPGAEGTVGILSAQPESQLHADWCNAMLKEVEDNPEDFANVTVLPIAYGDDLPDKSTTEAQAMLQNYPDIDVIISPTTVGILSAAKVIQDMGSECKVTGVGLPSEMAPYIESGICYDCYLWNPYDQGYLAAASVNSISTGESTGAVGDTVTAGRLGEYTVEEYYDGGTQVLLGDPIRFTKENIGEYKDLF</sequence>
<feature type="region of interest" description="Disordered" evidence="2">
    <location>
        <begin position="27"/>
        <end position="72"/>
    </location>
</feature>
<feature type="compositionally biased region" description="Low complexity" evidence="2">
    <location>
        <begin position="27"/>
        <end position="44"/>
    </location>
</feature>
<dbReference type="Pfam" id="PF13407">
    <property type="entry name" value="Peripla_BP_4"/>
    <property type="match status" value="1"/>
</dbReference>
<evidence type="ECO:0000259" key="4">
    <source>
        <dbReference type="Pfam" id="PF13407"/>
    </source>
</evidence>
<feature type="domain" description="Periplasmic binding protein" evidence="4">
    <location>
        <begin position="78"/>
        <end position="337"/>
    </location>
</feature>
<dbReference type="PANTHER" id="PTHR30036:SF8">
    <property type="entry name" value="ABC-TYPE SUGAR TRANSPORT SYSTEM PERIPLASMIC COMPONENT-LIKE PROTEIN"/>
    <property type="match status" value="1"/>
</dbReference>
<dbReference type="SUPFAM" id="SSF53822">
    <property type="entry name" value="Periplasmic binding protein-like I"/>
    <property type="match status" value="1"/>
</dbReference>
<protein>
    <submittedName>
        <fullName evidence="5">Autoinducer 2 ABC transporter substrate-binding protein</fullName>
    </submittedName>
</protein>
<dbReference type="InterPro" id="IPR028082">
    <property type="entry name" value="Peripla_BP_I"/>
</dbReference>
<dbReference type="PANTHER" id="PTHR30036">
    <property type="entry name" value="D-XYLOSE-BINDING PERIPLASMIC PROTEIN"/>
    <property type="match status" value="1"/>
</dbReference>
<accession>A0A3E3II71</accession>
<comment type="caution">
    <text evidence="5">The sequence shown here is derived from an EMBL/GenBank/DDBJ whole genome shotgun (WGS) entry which is preliminary data.</text>
</comment>
<name>A0A3E3II71_9FIRM</name>
<comment type="subcellular location">
    <subcellularLocation>
        <location evidence="1">Cell envelope</location>
    </subcellularLocation>
</comment>
<gene>
    <name evidence="5" type="ORF">DXC40_12660</name>
</gene>
<dbReference type="PROSITE" id="PS51257">
    <property type="entry name" value="PROKAR_LIPOPROTEIN"/>
    <property type="match status" value="1"/>
</dbReference>
<dbReference type="InterPro" id="IPR050555">
    <property type="entry name" value="Bact_Solute-Bind_Prot2"/>
</dbReference>
<keyword evidence="3" id="KW-0732">Signal</keyword>
<dbReference type="GO" id="GO:0030288">
    <property type="term" value="C:outer membrane-bounded periplasmic space"/>
    <property type="evidence" value="ECO:0007669"/>
    <property type="project" value="TreeGrafter"/>
</dbReference>
<feature type="signal peptide" evidence="3">
    <location>
        <begin position="1"/>
        <end position="22"/>
    </location>
</feature>
<dbReference type="Proteomes" id="UP000260828">
    <property type="component" value="Unassembled WGS sequence"/>
</dbReference>
<organism evidence="5 6">
    <name type="scientific">Anaerotruncus colihominis</name>
    <dbReference type="NCBI Taxonomy" id="169435"/>
    <lineage>
        <taxon>Bacteria</taxon>
        <taxon>Bacillati</taxon>
        <taxon>Bacillota</taxon>
        <taxon>Clostridia</taxon>
        <taxon>Eubacteriales</taxon>
        <taxon>Oscillospiraceae</taxon>
        <taxon>Anaerotruncus</taxon>
    </lineage>
</organism>